<gene>
    <name evidence="4" type="primary">cheY2</name>
    <name evidence="4" type="ORF">GCM10011358_14400</name>
</gene>
<dbReference type="PANTHER" id="PTHR44591">
    <property type="entry name" value="STRESS RESPONSE REGULATOR PROTEIN 1"/>
    <property type="match status" value="1"/>
</dbReference>
<comment type="caution">
    <text evidence="4">The sequence shown here is derived from an EMBL/GenBank/DDBJ whole genome shotgun (WGS) entry which is preliminary data.</text>
</comment>
<dbReference type="InterPro" id="IPR011006">
    <property type="entry name" value="CheY-like_superfamily"/>
</dbReference>
<evidence type="ECO:0000259" key="3">
    <source>
        <dbReference type="PROSITE" id="PS50110"/>
    </source>
</evidence>
<dbReference type="SMART" id="SM00448">
    <property type="entry name" value="REC"/>
    <property type="match status" value="1"/>
</dbReference>
<sequence>MALRDQLRIIVVDDMSTSRGLITQALDSFGIRQVESARDGPEALAKIAAWPVHLVVSDMNMPGMNGLQLLHALRSGPATRTVGFLLITGKADRQLIEQGKQLGMNNFVPKPFQPPQLRAAIEAIVGRL</sequence>
<dbReference type="SUPFAM" id="SSF52172">
    <property type="entry name" value="CheY-like"/>
    <property type="match status" value="1"/>
</dbReference>
<accession>A0ABQ1QN46</accession>
<dbReference type="InterPro" id="IPR050595">
    <property type="entry name" value="Bact_response_regulator"/>
</dbReference>
<keyword evidence="5" id="KW-1185">Reference proteome</keyword>
<evidence type="ECO:0000256" key="2">
    <source>
        <dbReference type="PROSITE-ProRule" id="PRU00169"/>
    </source>
</evidence>
<dbReference type="InterPro" id="IPR001789">
    <property type="entry name" value="Sig_transdc_resp-reg_receiver"/>
</dbReference>
<reference evidence="5" key="1">
    <citation type="journal article" date="2019" name="Int. J. Syst. Evol. Microbiol.">
        <title>The Global Catalogue of Microorganisms (GCM) 10K type strain sequencing project: providing services to taxonomists for standard genome sequencing and annotation.</title>
        <authorList>
            <consortium name="The Broad Institute Genomics Platform"/>
            <consortium name="The Broad Institute Genome Sequencing Center for Infectious Disease"/>
            <person name="Wu L."/>
            <person name="Ma J."/>
        </authorList>
    </citation>
    <scope>NUCLEOTIDE SEQUENCE [LARGE SCALE GENOMIC DNA]</scope>
    <source>
        <strain evidence="5">CGMCC 1.12922</strain>
    </source>
</reference>
<organism evidence="4 5">
    <name type="scientific">Sinisalibacter lacisalsi</name>
    <dbReference type="NCBI Taxonomy" id="1526570"/>
    <lineage>
        <taxon>Bacteria</taxon>
        <taxon>Pseudomonadati</taxon>
        <taxon>Pseudomonadota</taxon>
        <taxon>Alphaproteobacteria</taxon>
        <taxon>Rhodobacterales</taxon>
        <taxon>Roseobacteraceae</taxon>
        <taxon>Sinisalibacter</taxon>
    </lineage>
</organism>
<feature type="modified residue" description="4-aspartylphosphate" evidence="2">
    <location>
        <position position="58"/>
    </location>
</feature>
<dbReference type="PANTHER" id="PTHR44591:SF3">
    <property type="entry name" value="RESPONSE REGULATORY DOMAIN-CONTAINING PROTEIN"/>
    <property type="match status" value="1"/>
</dbReference>
<feature type="domain" description="Response regulatory" evidence="3">
    <location>
        <begin position="8"/>
        <end position="125"/>
    </location>
</feature>
<keyword evidence="1 2" id="KW-0597">Phosphoprotein</keyword>
<dbReference type="RefSeq" id="WP_188526961.1">
    <property type="nucleotide sequence ID" value="NZ_BMGI01000002.1"/>
</dbReference>
<proteinExistence type="predicted"/>
<name>A0ABQ1QN46_9RHOB</name>
<dbReference type="EMBL" id="BMGI01000002">
    <property type="protein sequence ID" value="GGD31478.1"/>
    <property type="molecule type" value="Genomic_DNA"/>
</dbReference>
<dbReference type="Proteomes" id="UP000617355">
    <property type="component" value="Unassembled WGS sequence"/>
</dbReference>
<evidence type="ECO:0000313" key="4">
    <source>
        <dbReference type="EMBL" id="GGD31478.1"/>
    </source>
</evidence>
<dbReference type="Pfam" id="PF00072">
    <property type="entry name" value="Response_reg"/>
    <property type="match status" value="1"/>
</dbReference>
<evidence type="ECO:0000313" key="5">
    <source>
        <dbReference type="Proteomes" id="UP000617355"/>
    </source>
</evidence>
<dbReference type="PROSITE" id="PS50110">
    <property type="entry name" value="RESPONSE_REGULATORY"/>
    <property type="match status" value="1"/>
</dbReference>
<dbReference type="Gene3D" id="3.40.50.2300">
    <property type="match status" value="1"/>
</dbReference>
<evidence type="ECO:0000256" key="1">
    <source>
        <dbReference type="ARBA" id="ARBA00022553"/>
    </source>
</evidence>
<protein>
    <submittedName>
        <fullName evidence="4">Response regulator</fullName>
    </submittedName>
</protein>